<sequence>MERILSKDEIAELLSAVKDGTLDAELESSDEDYSPEPRAVSSFSLVQSKGQATMRLANFDILLDGFARNLSFSLSNRLQRAVSVLRESISSMEYETLIHECSNHELYGILSLDPLKKNGLLIFDSSISFAQVEIMLGGVAEHSGDLPQRGMTTIETNILKEVIRESCLELNKAFSPIEGLESDLVRVESNPRLVTIVPADTEMMVAAFRVKINEISGLLRLVIPYSSLDPIREKLKSELGASGPGGQWRSHLAHEVEDMDVAVSAQLAQITLNVREILDLRVGDILQLDCSVDQPVSVMVEGKGKFSGLAGLRDGKKAVRVLERLHRRR</sequence>
<comment type="similarity">
    <text evidence="3">Belongs to the FliM family.</text>
</comment>
<evidence type="ECO:0000256" key="4">
    <source>
        <dbReference type="ARBA" id="ARBA00021898"/>
    </source>
</evidence>
<accession>Q1JZS7</accession>
<dbReference type="Gene3D" id="3.40.1550.10">
    <property type="entry name" value="CheC-like"/>
    <property type="match status" value="1"/>
</dbReference>
<dbReference type="GO" id="GO:0009425">
    <property type="term" value="C:bacterial-type flagellum basal body"/>
    <property type="evidence" value="ECO:0007669"/>
    <property type="project" value="UniProtKB-SubCell"/>
</dbReference>
<keyword evidence="9" id="KW-0472">Membrane</keyword>
<dbReference type="InterPro" id="IPR036429">
    <property type="entry name" value="SpoA-like_sf"/>
</dbReference>
<evidence type="ECO:0000256" key="11">
    <source>
        <dbReference type="ARBA" id="ARBA00025044"/>
    </source>
</evidence>
<dbReference type="OrthoDB" id="9806941at2"/>
<evidence type="ECO:0000256" key="12">
    <source>
        <dbReference type="NCBIfam" id="TIGR01397"/>
    </source>
</evidence>
<keyword evidence="8" id="KW-0283">Flagellar rotation</keyword>
<feature type="domain" description="Flagellar motor switch protein FliN-like C-terminal" evidence="13">
    <location>
        <begin position="255"/>
        <end position="324"/>
    </location>
</feature>
<dbReference type="SUPFAM" id="SSF101801">
    <property type="entry name" value="Surface presentation of antigens (SPOA)"/>
    <property type="match status" value="1"/>
</dbReference>
<evidence type="ECO:0000256" key="10">
    <source>
        <dbReference type="ARBA" id="ARBA00023143"/>
    </source>
</evidence>
<dbReference type="InterPro" id="IPR001543">
    <property type="entry name" value="FliN-like_C"/>
</dbReference>
<dbReference type="AlphaFoldDB" id="Q1JZS7"/>
<dbReference type="GO" id="GO:0003774">
    <property type="term" value="F:cytoskeletal motor activity"/>
    <property type="evidence" value="ECO:0007669"/>
    <property type="project" value="InterPro"/>
</dbReference>
<dbReference type="NCBIfam" id="TIGR01397">
    <property type="entry name" value="fliM_switch"/>
    <property type="match status" value="1"/>
</dbReference>
<gene>
    <name evidence="14" type="ORF">Dace_2515</name>
</gene>
<evidence type="ECO:0000256" key="3">
    <source>
        <dbReference type="ARBA" id="ARBA00011049"/>
    </source>
</evidence>
<comment type="subcellular location">
    <subcellularLocation>
        <location evidence="1">Bacterial flagellum basal body</location>
    </subcellularLocation>
    <subcellularLocation>
        <location evidence="2">Cell inner membrane</location>
        <topology evidence="2">Peripheral membrane protein</topology>
    </subcellularLocation>
</comment>
<dbReference type="Pfam" id="PF02154">
    <property type="entry name" value="FliM"/>
    <property type="match status" value="1"/>
</dbReference>
<dbReference type="SUPFAM" id="SSF103039">
    <property type="entry name" value="CheC-like"/>
    <property type="match status" value="1"/>
</dbReference>
<dbReference type="GO" id="GO:0071978">
    <property type="term" value="P:bacterial-type flagellum-dependent swarming motility"/>
    <property type="evidence" value="ECO:0007669"/>
    <property type="project" value="TreeGrafter"/>
</dbReference>
<evidence type="ECO:0000256" key="1">
    <source>
        <dbReference type="ARBA" id="ARBA00004117"/>
    </source>
</evidence>
<dbReference type="CDD" id="cd17908">
    <property type="entry name" value="FliM"/>
    <property type="match status" value="1"/>
</dbReference>
<evidence type="ECO:0000256" key="2">
    <source>
        <dbReference type="ARBA" id="ARBA00004417"/>
    </source>
</evidence>
<evidence type="ECO:0000256" key="5">
    <source>
        <dbReference type="ARBA" id="ARBA00022475"/>
    </source>
</evidence>
<evidence type="ECO:0000256" key="6">
    <source>
        <dbReference type="ARBA" id="ARBA00022500"/>
    </source>
</evidence>
<keyword evidence="15" id="KW-1185">Reference proteome</keyword>
<protein>
    <recommendedName>
        <fullName evidence="4 12">Flagellar motor switch protein FliM</fullName>
    </recommendedName>
</protein>
<dbReference type="PANTHER" id="PTHR30034">
    <property type="entry name" value="FLAGELLAR MOTOR SWITCH PROTEIN FLIM"/>
    <property type="match status" value="1"/>
</dbReference>
<reference evidence="14" key="1">
    <citation type="submission" date="2006-05" db="EMBL/GenBank/DDBJ databases">
        <title>Annotation of the draft genome assembly of Desulfuromonas acetoxidans DSM 684.</title>
        <authorList>
            <consortium name="US DOE Joint Genome Institute (JGI-ORNL)"/>
            <person name="Larimer F."/>
            <person name="Land M."/>
            <person name="Hauser L."/>
        </authorList>
    </citation>
    <scope>NUCLEOTIDE SEQUENCE [LARGE SCALE GENOMIC DNA]</scope>
    <source>
        <strain evidence="14">DSM 684</strain>
    </source>
</reference>
<reference evidence="14" key="2">
    <citation type="submission" date="2006-05" db="EMBL/GenBank/DDBJ databases">
        <title>Sequencing of the draft genome and assembly of Desulfuromonas acetoxidans DSM 684.</title>
        <authorList>
            <consortium name="US DOE Joint Genome Institute (JGI-PGF)"/>
            <person name="Copeland A."/>
            <person name="Lucas S."/>
            <person name="Lapidus A."/>
            <person name="Barry K."/>
            <person name="Detter J.C."/>
            <person name="Glavina del Rio T."/>
            <person name="Hammon N."/>
            <person name="Israni S."/>
            <person name="Dalin E."/>
            <person name="Tice H."/>
            <person name="Bruce D."/>
            <person name="Pitluck S."/>
            <person name="Richardson P."/>
        </authorList>
    </citation>
    <scope>NUCLEOTIDE SEQUENCE [LARGE SCALE GENOMIC DNA]</scope>
    <source>
        <strain evidence="14">DSM 684</strain>
    </source>
</reference>
<keyword evidence="14" id="KW-0966">Cell projection</keyword>
<dbReference type="PRINTS" id="PR00955">
    <property type="entry name" value="FLGMOTORFLIM"/>
</dbReference>
<keyword evidence="7" id="KW-0997">Cell inner membrane</keyword>
<name>Q1JZS7_DESA6</name>
<evidence type="ECO:0000256" key="7">
    <source>
        <dbReference type="ARBA" id="ARBA00022519"/>
    </source>
</evidence>
<dbReference type="RefSeq" id="WP_006000294.1">
    <property type="nucleotide sequence ID" value="NZ_AAEW02000008.1"/>
</dbReference>
<keyword evidence="14" id="KW-0969">Cilium</keyword>
<dbReference type="EMBL" id="AAEW02000008">
    <property type="protein sequence ID" value="EAT15815.1"/>
    <property type="molecule type" value="Genomic_DNA"/>
</dbReference>
<dbReference type="Pfam" id="PF01052">
    <property type="entry name" value="FliMN_C"/>
    <property type="match status" value="1"/>
</dbReference>
<organism evidence="14 15">
    <name type="scientific">Desulfuromonas acetoxidans (strain DSM 684 / 11070)</name>
    <dbReference type="NCBI Taxonomy" id="281689"/>
    <lineage>
        <taxon>Bacteria</taxon>
        <taxon>Pseudomonadati</taxon>
        <taxon>Thermodesulfobacteriota</taxon>
        <taxon>Desulfuromonadia</taxon>
        <taxon>Desulfuromonadales</taxon>
        <taxon>Desulfuromonadaceae</taxon>
        <taxon>Desulfuromonas</taxon>
    </lineage>
</organism>
<evidence type="ECO:0000256" key="9">
    <source>
        <dbReference type="ARBA" id="ARBA00023136"/>
    </source>
</evidence>
<dbReference type="InterPro" id="IPR001689">
    <property type="entry name" value="Flag_FliM"/>
</dbReference>
<dbReference type="GO" id="GO:0050918">
    <property type="term" value="P:positive chemotaxis"/>
    <property type="evidence" value="ECO:0007669"/>
    <property type="project" value="TreeGrafter"/>
</dbReference>
<keyword evidence="5" id="KW-1003">Cell membrane</keyword>
<evidence type="ECO:0000313" key="15">
    <source>
        <dbReference type="Proteomes" id="UP000005695"/>
    </source>
</evidence>
<keyword evidence="6" id="KW-0145">Chemotaxis</keyword>
<comment type="caution">
    <text evidence="14">The sequence shown here is derived from an EMBL/GenBank/DDBJ whole genome shotgun (WGS) entry which is preliminary data.</text>
</comment>
<evidence type="ECO:0000313" key="14">
    <source>
        <dbReference type="EMBL" id="EAT15815.1"/>
    </source>
</evidence>
<dbReference type="PIRSF" id="PIRSF002888">
    <property type="entry name" value="FliM"/>
    <property type="match status" value="1"/>
</dbReference>
<dbReference type="PANTHER" id="PTHR30034:SF3">
    <property type="entry name" value="FLAGELLAR MOTOR SWITCH PROTEIN FLIM"/>
    <property type="match status" value="1"/>
</dbReference>
<evidence type="ECO:0000256" key="8">
    <source>
        <dbReference type="ARBA" id="ARBA00022779"/>
    </source>
</evidence>
<dbReference type="InterPro" id="IPR028976">
    <property type="entry name" value="CheC-like_sf"/>
</dbReference>
<comment type="function">
    <text evidence="11">FliM is one of three proteins (FliG, FliN, FliM) that forms the rotor-mounted switch complex (C ring), located at the base of the basal body. This complex interacts with the CheY and CheZ chemotaxis proteins, in addition to contacting components of the motor that determine the direction of flagellar rotation.</text>
</comment>
<keyword evidence="14" id="KW-0282">Flagellum</keyword>
<dbReference type="GO" id="GO:0005886">
    <property type="term" value="C:plasma membrane"/>
    <property type="evidence" value="ECO:0007669"/>
    <property type="project" value="UniProtKB-SubCell"/>
</dbReference>
<dbReference type="Proteomes" id="UP000005695">
    <property type="component" value="Unassembled WGS sequence"/>
</dbReference>
<keyword evidence="10" id="KW-0975">Bacterial flagellum</keyword>
<evidence type="ECO:0000259" key="13">
    <source>
        <dbReference type="Pfam" id="PF01052"/>
    </source>
</evidence>
<proteinExistence type="inferred from homology"/>
<dbReference type="Gene3D" id="2.30.330.10">
    <property type="entry name" value="SpoA-like"/>
    <property type="match status" value="1"/>
</dbReference>